<organism evidence="1 2">
    <name type="scientific">Aphis craccivora</name>
    <name type="common">Cowpea aphid</name>
    <dbReference type="NCBI Taxonomy" id="307492"/>
    <lineage>
        <taxon>Eukaryota</taxon>
        <taxon>Metazoa</taxon>
        <taxon>Ecdysozoa</taxon>
        <taxon>Arthropoda</taxon>
        <taxon>Hexapoda</taxon>
        <taxon>Insecta</taxon>
        <taxon>Pterygota</taxon>
        <taxon>Neoptera</taxon>
        <taxon>Paraneoptera</taxon>
        <taxon>Hemiptera</taxon>
        <taxon>Sternorrhyncha</taxon>
        <taxon>Aphidomorpha</taxon>
        <taxon>Aphidoidea</taxon>
        <taxon>Aphididae</taxon>
        <taxon>Aphidini</taxon>
        <taxon>Aphis</taxon>
        <taxon>Aphis</taxon>
    </lineage>
</organism>
<protein>
    <submittedName>
        <fullName evidence="1">Transposable element P transposase</fullName>
    </submittedName>
</protein>
<reference evidence="1 2" key="1">
    <citation type="submission" date="2019-08" db="EMBL/GenBank/DDBJ databases">
        <title>Whole genome of Aphis craccivora.</title>
        <authorList>
            <person name="Voronova N.V."/>
            <person name="Shulinski R.S."/>
            <person name="Bandarenka Y.V."/>
            <person name="Zhorov D.G."/>
            <person name="Warner D."/>
        </authorList>
    </citation>
    <scope>NUCLEOTIDE SEQUENCE [LARGE SCALE GENOMIC DNA]</scope>
    <source>
        <strain evidence="1">180601</strain>
        <tissue evidence="1">Whole Body</tissue>
    </source>
</reference>
<keyword evidence="2" id="KW-1185">Reference proteome</keyword>
<sequence>MTVFEKKTVDGEVINIDVTNSIKFLNGWQITINALSQLCNDIQKPQFVLCTYKLNQDCLENLFWQFSKSKWQQ</sequence>
<feature type="non-terminal residue" evidence="1">
    <location>
        <position position="73"/>
    </location>
</feature>
<gene>
    <name evidence="1" type="ORF">FWK35_00031037</name>
</gene>
<dbReference type="Proteomes" id="UP000478052">
    <property type="component" value="Unassembled WGS sequence"/>
</dbReference>
<dbReference type="OrthoDB" id="8059068at2759"/>
<comment type="caution">
    <text evidence="1">The sequence shown here is derived from an EMBL/GenBank/DDBJ whole genome shotgun (WGS) entry which is preliminary data.</text>
</comment>
<dbReference type="AlphaFoldDB" id="A0A6G0VL11"/>
<evidence type="ECO:0000313" key="1">
    <source>
        <dbReference type="EMBL" id="KAF0695056.1"/>
    </source>
</evidence>
<name>A0A6G0VL11_APHCR</name>
<accession>A0A6G0VL11</accession>
<evidence type="ECO:0000313" key="2">
    <source>
        <dbReference type="Proteomes" id="UP000478052"/>
    </source>
</evidence>
<dbReference type="EMBL" id="VUJU01015307">
    <property type="protein sequence ID" value="KAF0695056.1"/>
    <property type="molecule type" value="Genomic_DNA"/>
</dbReference>
<proteinExistence type="predicted"/>